<accession>A0A3N2DNA0</accession>
<dbReference type="RefSeq" id="WP_123712096.1">
    <property type="nucleotide sequence ID" value="NZ_RKHR01000004.1"/>
</dbReference>
<comment type="caution">
    <text evidence="1">The sequence shown here is derived from an EMBL/GenBank/DDBJ whole genome shotgun (WGS) entry which is preliminary data.</text>
</comment>
<name>A0A3N2DNA0_9GAMM</name>
<sequence>MGTSADWLPARVEKEIRQAAVELGFVDTPLRQQRCREIELVLDQQHYVYISRCSGGQQNVLKVVVSAEDGEVLDSMLDQLTGTTVRTHRAENPRLFFSSDYSGLVESGKSRRQHEHGGYGYGVNIAQNQDALELFLLAITEIDSTLH</sequence>
<dbReference type="Proteomes" id="UP000275394">
    <property type="component" value="Unassembled WGS sequence"/>
</dbReference>
<evidence type="ECO:0000313" key="2">
    <source>
        <dbReference type="Proteomes" id="UP000275394"/>
    </source>
</evidence>
<evidence type="ECO:0000313" key="1">
    <source>
        <dbReference type="EMBL" id="ROS01287.1"/>
    </source>
</evidence>
<proteinExistence type="predicted"/>
<protein>
    <submittedName>
        <fullName evidence="1">Uncharacterized protein</fullName>
    </submittedName>
</protein>
<keyword evidence="2" id="KW-1185">Reference proteome</keyword>
<gene>
    <name evidence="1" type="ORF">EDC56_1716</name>
</gene>
<dbReference type="AlphaFoldDB" id="A0A3N2DNA0"/>
<dbReference type="EMBL" id="RKHR01000004">
    <property type="protein sequence ID" value="ROS01287.1"/>
    <property type="molecule type" value="Genomic_DNA"/>
</dbReference>
<organism evidence="1 2">
    <name type="scientific">Sinobacterium caligoides</name>
    <dbReference type="NCBI Taxonomy" id="933926"/>
    <lineage>
        <taxon>Bacteria</taxon>
        <taxon>Pseudomonadati</taxon>
        <taxon>Pseudomonadota</taxon>
        <taxon>Gammaproteobacteria</taxon>
        <taxon>Cellvibrionales</taxon>
        <taxon>Spongiibacteraceae</taxon>
        <taxon>Sinobacterium</taxon>
    </lineage>
</organism>
<reference evidence="1 2" key="1">
    <citation type="submission" date="2018-11" db="EMBL/GenBank/DDBJ databases">
        <title>Genomic Encyclopedia of Type Strains, Phase IV (KMG-IV): sequencing the most valuable type-strain genomes for metagenomic binning, comparative biology and taxonomic classification.</title>
        <authorList>
            <person name="Goeker M."/>
        </authorList>
    </citation>
    <scope>NUCLEOTIDE SEQUENCE [LARGE SCALE GENOMIC DNA]</scope>
    <source>
        <strain evidence="1 2">DSM 100316</strain>
    </source>
</reference>